<gene>
    <name evidence="1" type="ORF">ND861_18810</name>
</gene>
<sequence length="281" mass="32265">MIHNCNICTTKTCEKIKMGTLDICEYGVVCYVKPSKIEKLDPYITLRNLSTNLRHEINPILSLILQETNKLDPNLSTAMIDLEKPSNRIVGAVLIIDMMIQMISGVNDFQPGEVKHTSTSKYPLTPILRKYFSIHAILKNAYRAENLELRIESDRNFLIQKGGDNIEYIFNILFDNIWKYSISNTEVLVTIIHKEKNIFDISVKNESKQISDGLEIFSLGIKGDNTSKGFGFGLSWARTLINHYNNMLYENIPDLDLTHKQIKNEDKYYQIFTIHNVVLGD</sequence>
<dbReference type="SUPFAM" id="SSF55874">
    <property type="entry name" value="ATPase domain of HSP90 chaperone/DNA topoisomerase II/histidine kinase"/>
    <property type="match status" value="1"/>
</dbReference>
<evidence type="ECO:0000313" key="2">
    <source>
        <dbReference type="Proteomes" id="UP001208912"/>
    </source>
</evidence>
<dbReference type="Proteomes" id="UP001208912">
    <property type="component" value="Unassembled WGS sequence"/>
</dbReference>
<evidence type="ECO:0000313" key="1">
    <source>
        <dbReference type="EMBL" id="MCW7528416.1"/>
    </source>
</evidence>
<comment type="caution">
    <text evidence="1">The sequence shown here is derived from an EMBL/GenBank/DDBJ whole genome shotgun (WGS) entry which is preliminary data.</text>
</comment>
<dbReference type="RefSeq" id="WP_265353517.1">
    <property type="nucleotide sequence ID" value="NZ_JAMQPM010000021.1"/>
</dbReference>
<dbReference type="EMBL" id="JAMQPM010000021">
    <property type="protein sequence ID" value="MCW7528416.1"/>
    <property type="molecule type" value="Genomic_DNA"/>
</dbReference>
<evidence type="ECO:0008006" key="3">
    <source>
        <dbReference type="Google" id="ProtNLM"/>
    </source>
</evidence>
<name>A0ABT3MNE9_9LEPT</name>
<proteinExistence type="predicted"/>
<keyword evidence="2" id="KW-1185">Reference proteome</keyword>
<dbReference type="Gene3D" id="3.30.565.10">
    <property type="entry name" value="Histidine kinase-like ATPase, C-terminal domain"/>
    <property type="match status" value="1"/>
</dbReference>
<accession>A0ABT3MNE9</accession>
<organism evidence="1 2">
    <name type="scientific">Leptospira soteropolitanensis</name>
    <dbReference type="NCBI Taxonomy" id="2950025"/>
    <lineage>
        <taxon>Bacteria</taxon>
        <taxon>Pseudomonadati</taxon>
        <taxon>Spirochaetota</taxon>
        <taxon>Spirochaetia</taxon>
        <taxon>Leptospirales</taxon>
        <taxon>Leptospiraceae</taxon>
        <taxon>Leptospira</taxon>
    </lineage>
</organism>
<reference evidence="1 2" key="1">
    <citation type="submission" date="2022-06" db="EMBL/GenBank/DDBJ databases">
        <title>Leptospira isolates from biofilms formed at urban environments.</title>
        <authorList>
            <person name="Ribeiro P.S."/>
            <person name="Sousa T."/>
            <person name="Carvalho N."/>
            <person name="Aburjaile F."/>
            <person name="Neves F."/>
            <person name="Oliveira D."/>
            <person name="Blanco L."/>
            <person name="Lima J."/>
            <person name="Costa F."/>
            <person name="Brenig B."/>
            <person name="Soares S."/>
            <person name="Ramos R."/>
            <person name="Goes-Neto A."/>
            <person name="Matiuzzi M."/>
            <person name="Azevedo V."/>
            <person name="Ristow P."/>
        </authorList>
    </citation>
    <scope>NUCLEOTIDE SEQUENCE [LARGE SCALE GENOMIC DNA]</scope>
    <source>
        <strain evidence="1 2">VSF19</strain>
    </source>
</reference>
<dbReference type="InterPro" id="IPR036890">
    <property type="entry name" value="HATPase_C_sf"/>
</dbReference>
<protein>
    <recommendedName>
        <fullName evidence="3">Sensor histidine kinase</fullName>
    </recommendedName>
</protein>